<gene>
    <name evidence="2" type="ORF">LSP00402_LOCUS16335</name>
</gene>
<feature type="transmembrane region" description="Helical" evidence="1">
    <location>
        <begin position="24"/>
        <end position="45"/>
    </location>
</feature>
<dbReference type="EMBL" id="HBHP01026311">
    <property type="protein sequence ID" value="CAD9772345.1"/>
    <property type="molecule type" value="Transcribed_RNA"/>
</dbReference>
<dbReference type="AlphaFoldDB" id="A0A7S2TYD5"/>
<organism evidence="2">
    <name type="scientific">Lotharella oceanica</name>
    <dbReference type="NCBI Taxonomy" id="641309"/>
    <lineage>
        <taxon>Eukaryota</taxon>
        <taxon>Sar</taxon>
        <taxon>Rhizaria</taxon>
        <taxon>Cercozoa</taxon>
        <taxon>Chlorarachniophyceae</taxon>
        <taxon>Lotharella</taxon>
    </lineage>
</organism>
<accession>A0A7S2TYD5</accession>
<evidence type="ECO:0000313" key="2">
    <source>
        <dbReference type="EMBL" id="CAD9772345.1"/>
    </source>
</evidence>
<keyword evidence="1" id="KW-1133">Transmembrane helix</keyword>
<name>A0A7S2TYD5_9EUKA</name>
<protein>
    <submittedName>
        <fullName evidence="2">Uncharacterized protein</fullName>
    </submittedName>
</protein>
<keyword evidence="1" id="KW-0472">Membrane</keyword>
<proteinExistence type="predicted"/>
<reference evidence="2" key="1">
    <citation type="submission" date="2021-01" db="EMBL/GenBank/DDBJ databases">
        <authorList>
            <person name="Corre E."/>
            <person name="Pelletier E."/>
            <person name="Niang G."/>
            <person name="Scheremetjew M."/>
            <person name="Finn R."/>
            <person name="Kale V."/>
            <person name="Holt S."/>
            <person name="Cochrane G."/>
            <person name="Meng A."/>
            <person name="Brown T."/>
            <person name="Cohen L."/>
        </authorList>
    </citation>
    <scope>NUCLEOTIDE SEQUENCE</scope>
    <source>
        <strain evidence="2">CCMP622</strain>
    </source>
</reference>
<sequence length="103" mass="11833">MITDDDHDDDHRPQMMMRGRRRMITMATYLVSCWLCLGIFLLVVTLRWRSVGFALCVRAMMDDTFFCWLSLSFVLVTAGSTGNAGNAGIKYTWWRDAIYPLGV</sequence>
<feature type="transmembrane region" description="Helical" evidence="1">
    <location>
        <begin position="65"/>
        <end position="85"/>
    </location>
</feature>
<evidence type="ECO:0000256" key="1">
    <source>
        <dbReference type="SAM" id="Phobius"/>
    </source>
</evidence>
<keyword evidence="1" id="KW-0812">Transmembrane</keyword>